<proteinExistence type="predicted"/>
<evidence type="ECO:0000313" key="2">
    <source>
        <dbReference type="EMBL" id="MFC4410460.1"/>
    </source>
</evidence>
<comment type="caution">
    <text evidence="2">The sequence shown here is derived from an EMBL/GenBank/DDBJ whole genome shotgun (WGS) entry which is preliminary data.</text>
</comment>
<dbReference type="PANTHER" id="PTHR40265:SF1">
    <property type="entry name" value="GLYOXALASE-LIKE DOMAIN-CONTAINING PROTEIN"/>
    <property type="match status" value="1"/>
</dbReference>
<keyword evidence="3" id="KW-1185">Reference proteome</keyword>
<evidence type="ECO:0000313" key="3">
    <source>
        <dbReference type="Proteomes" id="UP001595817"/>
    </source>
</evidence>
<organism evidence="2 3">
    <name type="scientific">Chungangia koreensis</name>
    <dbReference type="NCBI Taxonomy" id="752657"/>
    <lineage>
        <taxon>Bacteria</taxon>
        <taxon>Bacillati</taxon>
        <taxon>Bacillota</taxon>
        <taxon>Bacilli</taxon>
        <taxon>Lactobacillales</taxon>
        <taxon>Chungangia</taxon>
    </lineage>
</organism>
<name>A0ABV8X4V4_9LACT</name>
<accession>A0ABV8X4V4</accession>
<dbReference type="Gene3D" id="3.10.180.10">
    <property type="entry name" value="2,3-Dihydroxybiphenyl 1,2-Dioxygenase, domain 1"/>
    <property type="match status" value="1"/>
</dbReference>
<reference evidence="3" key="1">
    <citation type="journal article" date="2019" name="Int. J. Syst. Evol. Microbiol.">
        <title>The Global Catalogue of Microorganisms (GCM) 10K type strain sequencing project: providing services to taxonomists for standard genome sequencing and annotation.</title>
        <authorList>
            <consortium name="The Broad Institute Genomics Platform"/>
            <consortium name="The Broad Institute Genome Sequencing Center for Infectious Disease"/>
            <person name="Wu L."/>
            <person name="Ma J."/>
        </authorList>
    </citation>
    <scope>NUCLEOTIDE SEQUENCE [LARGE SCALE GENOMIC DNA]</scope>
    <source>
        <strain evidence="3">CCUG 59778</strain>
    </source>
</reference>
<feature type="domain" description="Glyoxalase-like" evidence="1">
    <location>
        <begin position="3"/>
        <end position="192"/>
    </location>
</feature>
<protein>
    <submittedName>
        <fullName evidence="2">VOC family protein</fullName>
    </submittedName>
</protein>
<evidence type="ECO:0000259" key="1">
    <source>
        <dbReference type="Pfam" id="PF13468"/>
    </source>
</evidence>
<gene>
    <name evidence="2" type="ORF">ACFOZY_08485</name>
</gene>
<sequence length="256" mass="29131">MLLDHIVHFIDDELEAVMSDLVKHKLNAVKGGSHEQWGTYNSLLYTRNSYIEFLAVEDKEVLQRSNHPLIMHLKHDLPNGSGFGTICIRTTNIEGLKKVLESKGLHTTAVFNAQRRTTTGDIRKWKMLFIDEEVGDSLPFPFFIEWEEPDSERYEALIKDGTVQESNLKLTIDACHFQVAHPRSVAAQWGEVLGIKPTGEEENELVLPNSKLIFQHGEEKERLKKVVVAGHEEKLQIEVAGGVYEIGKRFVRGDFL</sequence>
<dbReference type="Proteomes" id="UP001595817">
    <property type="component" value="Unassembled WGS sequence"/>
</dbReference>
<dbReference type="InterPro" id="IPR025870">
    <property type="entry name" value="Glyoxalase-like_dom"/>
</dbReference>
<dbReference type="PANTHER" id="PTHR40265">
    <property type="entry name" value="BLL2707 PROTEIN"/>
    <property type="match status" value="1"/>
</dbReference>
<dbReference type="Pfam" id="PF13468">
    <property type="entry name" value="Glyoxalase_3"/>
    <property type="match status" value="1"/>
</dbReference>
<dbReference type="EMBL" id="JBHSEC010000014">
    <property type="protein sequence ID" value="MFC4410460.1"/>
    <property type="molecule type" value="Genomic_DNA"/>
</dbReference>
<dbReference type="InterPro" id="IPR029068">
    <property type="entry name" value="Glyas_Bleomycin-R_OHBP_Dase"/>
</dbReference>
<dbReference type="RefSeq" id="WP_378154321.1">
    <property type="nucleotide sequence ID" value="NZ_JBHSEC010000014.1"/>
</dbReference>
<dbReference type="SUPFAM" id="SSF54593">
    <property type="entry name" value="Glyoxalase/Bleomycin resistance protein/Dihydroxybiphenyl dioxygenase"/>
    <property type="match status" value="1"/>
</dbReference>